<evidence type="ECO:0000313" key="2">
    <source>
        <dbReference type="EMBL" id="GFR32679.1"/>
    </source>
</evidence>
<reference evidence="2" key="1">
    <citation type="submission" date="2020-07" db="EMBL/GenBank/DDBJ databases">
        <title>Multicomponent nature underlies the extraordinary mechanical properties of spider dragline silk.</title>
        <authorList>
            <person name="Kono N."/>
            <person name="Nakamura H."/>
            <person name="Mori M."/>
            <person name="Yoshida Y."/>
            <person name="Ohtoshi R."/>
            <person name="Malay A.D."/>
            <person name="Moran D.A.P."/>
            <person name="Tomita M."/>
            <person name="Numata K."/>
            <person name="Arakawa K."/>
        </authorList>
    </citation>
    <scope>NUCLEOTIDE SEQUENCE</scope>
</reference>
<comment type="caution">
    <text evidence="2">The sequence shown here is derived from an EMBL/GenBank/DDBJ whole genome shotgun (WGS) entry which is preliminary data.</text>
</comment>
<gene>
    <name evidence="2" type="ORF">TNCT_707271</name>
</gene>
<feature type="compositionally biased region" description="Polar residues" evidence="1">
    <location>
        <begin position="40"/>
        <end position="49"/>
    </location>
</feature>
<evidence type="ECO:0000313" key="3">
    <source>
        <dbReference type="Proteomes" id="UP000887116"/>
    </source>
</evidence>
<dbReference type="AlphaFoldDB" id="A0A8X6M625"/>
<feature type="region of interest" description="Disordered" evidence="1">
    <location>
        <begin position="1"/>
        <end position="49"/>
    </location>
</feature>
<name>A0A8X6M625_TRICU</name>
<proteinExistence type="predicted"/>
<dbReference type="Proteomes" id="UP000887116">
    <property type="component" value="Unassembled WGS sequence"/>
</dbReference>
<accession>A0A8X6M625</accession>
<protein>
    <submittedName>
        <fullName evidence="2">Uncharacterized protein</fullName>
    </submittedName>
</protein>
<organism evidence="2 3">
    <name type="scientific">Trichonephila clavata</name>
    <name type="common">Joro spider</name>
    <name type="synonym">Nephila clavata</name>
    <dbReference type="NCBI Taxonomy" id="2740835"/>
    <lineage>
        <taxon>Eukaryota</taxon>
        <taxon>Metazoa</taxon>
        <taxon>Ecdysozoa</taxon>
        <taxon>Arthropoda</taxon>
        <taxon>Chelicerata</taxon>
        <taxon>Arachnida</taxon>
        <taxon>Araneae</taxon>
        <taxon>Araneomorphae</taxon>
        <taxon>Entelegynae</taxon>
        <taxon>Araneoidea</taxon>
        <taxon>Nephilidae</taxon>
        <taxon>Trichonephila</taxon>
    </lineage>
</organism>
<evidence type="ECO:0000256" key="1">
    <source>
        <dbReference type="SAM" id="MobiDB-lite"/>
    </source>
</evidence>
<sequence>MQMLLKSPKQREPLDGSKSAISEPGAPKTHNEKPAPSAPRENSNNNDDSFTFMDAMKEIKNLFKEFPYLIELGKAFKHAKKHEKVDIFSTNSFTITLDGF</sequence>
<dbReference type="EMBL" id="BMAO01029564">
    <property type="protein sequence ID" value="GFR32679.1"/>
    <property type="molecule type" value="Genomic_DNA"/>
</dbReference>
<keyword evidence="3" id="KW-1185">Reference proteome</keyword>